<dbReference type="InterPro" id="IPR011650">
    <property type="entry name" value="Peptidase_M20_dimer"/>
</dbReference>
<protein>
    <submittedName>
        <fullName evidence="11">Peptidase T</fullName>
    </submittedName>
</protein>
<dbReference type="InterPro" id="IPR008007">
    <property type="entry name" value="Peptidase_M42"/>
</dbReference>
<dbReference type="Proteomes" id="UP000521032">
    <property type="component" value="Unassembled WGS sequence"/>
</dbReference>
<dbReference type="SUPFAM" id="SSF55031">
    <property type="entry name" value="Bacterial exopeptidase dimerisation domain"/>
    <property type="match status" value="1"/>
</dbReference>
<evidence type="ECO:0000256" key="2">
    <source>
        <dbReference type="ARBA" id="ARBA00022670"/>
    </source>
</evidence>
<feature type="domain" description="Peptidase M20 dimerisation" evidence="10">
    <location>
        <begin position="179"/>
        <end position="271"/>
    </location>
</feature>
<dbReference type="Pfam" id="PF07687">
    <property type="entry name" value="M20_dimer"/>
    <property type="match status" value="1"/>
</dbReference>
<dbReference type="InterPro" id="IPR002933">
    <property type="entry name" value="Peptidase_M20"/>
</dbReference>
<dbReference type="AlphaFoldDB" id="A0A6V7RH62"/>
<keyword evidence="12" id="KW-1185">Reference proteome</keyword>
<sequence length="371" mass="39708">MNKERLVNHLLELVQIDSESGNEREIADHLFKLFSEMELVGFEDDTQKETGYGAGNLFFVLKGEEDIEPISFMVHMDTVSPGNGVKPSVEGDYIVSDGTTILGSDDKAGVAAVIEAIRTIKEENIPHGDVEVVVTVGEETGLIGAKAFDTSVLNSKFGYAVDGTGEVGTIVNRAPSQNSIEVHIHGKPAHAGIEPEAGVSAINIAARAISNMNLGRIDADTTANVGRIEGGKATNIVSDYAYVLLESRSLDEKKLADQTAHIEAKFKEAAEALGGKADVFVEFKYPALHAKEDSDVVTLAVEASKNIGREANIISLGGGSDGNVFAGQGIDVAILGLGYEEIHTTKERMPLEELYKITEMIIELVKLQALK</sequence>
<feature type="binding site" evidence="9">
    <location>
        <position position="162"/>
    </location>
    <ligand>
        <name>Zn(2+)</name>
        <dbReference type="ChEBI" id="CHEBI:29105"/>
        <label>1</label>
    </ligand>
</feature>
<dbReference type="EMBL" id="CAJEWE010000010">
    <property type="protein sequence ID" value="CAD2077232.1"/>
    <property type="molecule type" value="Genomic_DNA"/>
</dbReference>
<evidence type="ECO:0000256" key="4">
    <source>
        <dbReference type="ARBA" id="ARBA00022801"/>
    </source>
</evidence>
<evidence type="ECO:0000256" key="6">
    <source>
        <dbReference type="ARBA" id="ARBA00023049"/>
    </source>
</evidence>
<dbReference type="PANTHER" id="PTHR42994:SF2">
    <property type="entry name" value="PEPTIDASE"/>
    <property type="match status" value="1"/>
</dbReference>
<comment type="cofactor">
    <cofactor evidence="9">
        <name>a divalent metal cation</name>
        <dbReference type="ChEBI" id="CHEBI:60240"/>
    </cofactor>
    <text evidence="9">Binds 2 divalent metal cations per subunit.</text>
</comment>
<evidence type="ECO:0000256" key="7">
    <source>
        <dbReference type="PIRNR" id="PIRNR001123"/>
    </source>
</evidence>
<dbReference type="InterPro" id="IPR036264">
    <property type="entry name" value="Bact_exopeptidase_dim_dom"/>
</dbReference>
<name>A0A6V7RH62_9BACL</name>
<feature type="active site" description="Proton acceptor" evidence="8">
    <location>
        <position position="138"/>
    </location>
</feature>
<dbReference type="PROSITE" id="PS00759">
    <property type="entry name" value="ARGE_DAPE_CPG2_2"/>
    <property type="match status" value="1"/>
</dbReference>
<comment type="caution">
    <text evidence="11">The sequence shown here is derived from an EMBL/GenBank/DDBJ whole genome shotgun (WGS) entry which is preliminary data.</text>
</comment>
<dbReference type="Gene3D" id="3.40.630.10">
    <property type="entry name" value="Zn peptidases"/>
    <property type="match status" value="1"/>
</dbReference>
<dbReference type="PIRSF" id="PIRSF001123">
    <property type="entry name" value="PepA_GA"/>
    <property type="match status" value="1"/>
</dbReference>
<dbReference type="GO" id="GO:0006508">
    <property type="term" value="P:proteolysis"/>
    <property type="evidence" value="ECO:0007669"/>
    <property type="project" value="UniProtKB-KW"/>
</dbReference>
<dbReference type="InterPro" id="IPR010162">
    <property type="entry name" value="PepT-like"/>
</dbReference>
<evidence type="ECO:0000313" key="12">
    <source>
        <dbReference type="Proteomes" id="UP000521032"/>
    </source>
</evidence>
<accession>A0A6V7RH62</accession>
<evidence type="ECO:0000256" key="8">
    <source>
        <dbReference type="PIRSR" id="PIRSR001123-1"/>
    </source>
</evidence>
<dbReference type="GO" id="GO:0004177">
    <property type="term" value="F:aminopeptidase activity"/>
    <property type="evidence" value="ECO:0007669"/>
    <property type="project" value="UniProtKB-UniRule"/>
</dbReference>
<keyword evidence="4" id="KW-0378">Hydrolase</keyword>
<dbReference type="Pfam" id="PF01546">
    <property type="entry name" value="Peptidase_M20"/>
    <property type="match status" value="1"/>
</dbReference>
<keyword evidence="5" id="KW-0862">Zinc</keyword>
<proteinExistence type="inferred from homology"/>
<dbReference type="InterPro" id="IPR001261">
    <property type="entry name" value="ArgE/DapE_CS"/>
</dbReference>
<comment type="cofactor">
    <cofactor evidence="1">
        <name>Zn(2+)</name>
        <dbReference type="ChEBI" id="CHEBI:29105"/>
    </cofactor>
</comment>
<gene>
    <name evidence="11" type="primary">pepT_1</name>
    <name evidence="11" type="ORF">JEOSCH030_01253</name>
</gene>
<evidence type="ECO:0000259" key="10">
    <source>
        <dbReference type="Pfam" id="PF07687"/>
    </source>
</evidence>
<keyword evidence="2" id="KW-0645">Protease</keyword>
<feature type="binding site" evidence="9">
    <location>
        <position position="105"/>
    </location>
    <ligand>
        <name>Zn(2+)</name>
        <dbReference type="ChEBI" id="CHEBI:29105"/>
        <label>2</label>
    </ligand>
</feature>
<organism evidence="11 12">
    <name type="scientific">Phocicoccus schoeneichii</name>
    <dbReference type="NCBI Taxonomy" id="1812261"/>
    <lineage>
        <taxon>Bacteria</taxon>
        <taxon>Bacillati</taxon>
        <taxon>Bacillota</taxon>
        <taxon>Bacilli</taxon>
        <taxon>Bacillales</taxon>
        <taxon>Salinicoccaceae</taxon>
        <taxon>Phocicoccus</taxon>
    </lineage>
</organism>
<dbReference type="NCBIfam" id="TIGR01883">
    <property type="entry name" value="PepT-like"/>
    <property type="match status" value="1"/>
</dbReference>
<dbReference type="Gene3D" id="3.30.70.360">
    <property type="match status" value="1"/>
</dbReference>
<feature type="binding site" evidence="9">
    <location>
        <position position="105"/>
    </location>
    <ligand>
        <name>Zn(2+)</name>
        <dbReference type="ChEBI" id="CHEBI:29105"/>
        <label>1</label>
    </ligand>
</feature>
<evidence type="ECO:0000256" key="3">
    <source>
        <dbReference type="ARBA" id="ARBA00022723"/>
    </source>
</evidence>
<keyword evidence="6" id="KW-0482">Metalloprotease</keyword>
<comment type="similarity">
    <text evidence="7">Belongs to the peptidase M42 family.</text>
</comment>
<dbReference type="PANTHER" id="PTHR42994">
    <property type="entry name" value="PEPTIDASE T"/>
    <property type="match status" value="1"/>
</dbReference>
<feature type="binding site" evidence="9">
    <location>
        <position position="139"/>
    </location>
    <ligand>
        <name>Zn(2+)</name>
        <dbReference type="ChEBI" id="CHEBI:29105"/>
        <label>2</label>
    </ligand>
</feature>
<dbReference type="SUPFAM" id="SSF53187">
    <property type="entry name" value="Zn-dependent exopeptidases"/>
    <property type="match status" value="1"/>
</dbReference>
<evidence type="ECO:0000256" key="9">
    <source>
        <dbReference type="PIRSR" id="PIRSR001123-2"/>
    </source>
</evidence>
<reference evidence="11 12" key="1">
    <citation type="submission" date="2020-07" db="EMBL/GenBank/DDBJ databases">
        <authorList>
            <person name="Criscuolo A."/>
        </authorList>
    </citation>
    <scope>NUCLEOTIDE SEQUENCE [LARGE SCALE GENOMIC DNA]</scope>
    <source>
        <strain evidence="12">CIP 111030</strain>
    </source>
</reference>
<evidence type="ECO:0000313" key="11">
    <source>
        <dbReference type="EMBL" id="CAD2077232.1"/>
    </source>
</evidence>
<dbReference type="GO" id="GO:0008237">
    <property type="term" value="F:metallopeptidase activity"/>
    <property type="evidence" value="ECO:0007669"/>
    <property type="project" value="UniProtKB-KW"/>
</dbReference>
<evidence type="ECO:0000256" key="5">
    <source>
        <dbReference type="ARBA" id="ARBA00022833"/>
    </source>
</evidence>
<keyword evidence="3 9" id="KW-0479">Metal-binding</keyword>
<dbReference type="GO" id="GO:0046872">
    <property type="term" value="F:metal ion binding"/>
    <property type="evidence" value="ECO:0007669"/>
    <property type="project" value="UniProtKB-UniRule"/>
</dbReference>
<evidence type="ECO:0000256" key="1">
    <source>
        <dbReference type="ARBA" id="ARBA00001947"/>
    </source>
</evidence>